<keyword evidence="3" id="KW-1185">Reference proteome</keyword>
<evidence type="ECO:0000259" key="1">
    <source>
        <dbReference type="Pfam" id="PF09350"/>
    </source>
</evidence>
<comment type="caution">
    <text evidence="2">The sequence shown here is derived from an EMBL/GenBank/DDBJ whole genome shotgun (WGS) entry which is preliminary data.</text>
</comment>
<dbReference type="PANTHER" id="PTHR39158:SF1">
    <property type="entry name" value="DNAJ HOMOLOG SUBFAMILY C MEMBER 28"/>
    <property type="match status" value="1"/>
</dbReference>
<organism evidence="2 3">
    <name type="scientific">Caldimonas mangrovi</name>
    <dbReference type="NCBI Taxonomy" id="2944811"/>
    <lineage>
        <taxon>Bacteria</taxon>
        <taxon>Pseudomonadati</taxon>
        <taxon>Pseudomonadota</taxon>
        <taxon>Betaproteobacteria</taxon>
        <taxon>Burkholderiales</taxon>
        <taxon>Sphaerotilaceae</taxon>
        <taxon>Caldimonas</taxon>
    </lineage>
</organism>
<accession>A0ABT0YNU6</accession>
<dbReference type="InterPro" id="IPR018961">
    <property type="entry name" value="DnaJ_homolog_subfam-C_membr-28"/>
</dbReference>
<sequence length="126" mass="13957">MAMSALEWVAEERIARAVAAGELSGLPGEGRPLELDDDRLVPAEQRAAMRVLKNSGHVPEEVRLLNELREAEGKLADAEGEERLDAERRLLALRVRLDAAGLAHGVGAAWRQYEPKIRARLQRHHG</sequence>
<evidence type="ECO:0000313" key="3">
    <source>
        <dbReference type="Proteomes" id="UP001165541"/>
    </source>
</evidence>
<dbReference type="InterPro" id="IPR052573">
    <property type="entry name" value="DnaJ_C_subfamily_28"/>
</dbReference>
<dbReference type="EMBL" id="JAMKFE010000006">
    <property type="protein sequence ID" value="MCM5680400.1"/>
    <property type="molecule type" value="Genomic_DNA"/>
</dbReference>
<proteinExistence type="predicted"/>
<name>A0ABT0YNU6_9BURK</name>
<feature type="domain" description="DnaJ homologue subfamily C member 28 conserved" evidence="1">
    <location>
        <begin position="9"/>
        <end position="75"/>
    </location>
</feature>
<reference evidence="2" key="1">
    <citation type="submission" date="2022-05" db="EMBL/GenBank/DDBJ databases">
        <title>Schlegelella sp. nov., isolated from mangrove soil.</title>
        <authorList>
            <person name="Liu Y."/>
            <person name="Ge X."/>
            <person name="Liu W."/>
        </authorList>
    </citation>
    <scope>NUCLEOTIDE SEQUENCE</scope>
    <source>
        <strain evidence="2">S2-27</strain>
    </source>
</reference>
<dbReference type="PANTHER" id="PTHR39158">
    <property type="entry name" value="OS08G0560600 PROTEIN"/>
    <property type="match status" value="1"/>
</dbReference>
<dbReference type="Pfam" id="PF09350">
    <property type="entry name" value="DJC28_CD"/>
    <property type="match status" value="1"/>
</dbReference>
<protein>
    <submittedName>
        <fullName evidence="2">DUF1992 domain-containing protein</fullName>
    </submittedName>
</protein>
<dbReference type="Proteomes" id="UP001165541">
    <property type="component" value="Unassembled WGS sequence"/>
</dbReference>
<dbReference type="RefSeq" id="WP_251778838.1">
    <property type="nucleotide sequence ID" value="NZ_JAMKFE010000006.1"/>
</dbReference>
<evidence type="ECO:0000313" key="2">
    <source>
        <dbReference type="EMBL" id="MCM5680400.1"/>
    </source>
</evidence>
<gene>
    <name evidence="2" type="ORF">M8A51_12755</name>
</gene>